<dbReference type="InterPro" id="IPR003339">
    <property type="entry name" value="ABC/ECF_trnsptr_transmembrane"/>
</dbReference>
<name>A0A200JAL1_9ENTE</name>
<dbReference type="OrthoDB" id="2039442at2"/>
<dbReference type="RefSeq" id="WP_087641480.1">
    <property type="nucleotide sequence ID" value="NZ_CP147246.1"/>
</dbReference>
<dbReference type="EMBL" id="CP147246">
    <property type="protein sequence ID" value="WYJ93160.1"/>
    <property type="molecule type" value="Genomic_DNA"/>
</dbReference>
<evidence type="ECO:0000313" key="6">
    <source>
        <dbReference type="EMBL" id="OUZ33710.1"/>
    </source>
</evidence>
<reference evidence="7" key="3">
    <citation type="submission" date="2024-03" db="EMBL/GenBank/DDBJ databases">
        <title>The Genome Sequence of Enterococcus sp. DIV0238c.</title>
        <authorList>
            <consortium name="The Broad Institute Genomics Platform"/>
            <consortium name="The Broad Institute Microbial Omics Core"/>
            <consortium name="The Broad Institute Genomic Center for Infectious Diseases"/>
            <person name="Earl A."/>
            <person name="Manson A."/>
            <person name="Gilmore M."/>
            <person name="Schwartman J."/>
            <person name="Shea T."/>
            <person name="Abouelleil A."/>
            <person name="Cao P."/>
            <person name="Chapman S."/>
            <person name="Cusick C."/>
            <person name="Young S."/>
            <person name="Neafsey D."/>
            <person name="Nusbaum C."/>
            <person name="Birren B."/>
        </authorList>
    </citation>
    <scope>NUCLEOTIDE SEQUENCE</scope>
    <source>
        <strain evidence="7">9D6_DIV0238</strain>
    </source>
</reference>
<feature type="transmembrane region" description="Helical" evidence="5">
    <location>
        <begin position="223"/>
        <end position="241"/>
    </location>
</feature>
<reference evidence="7" key="2">
    <citation type="submission" date="2017-05" db="EMBL/GenBank/DDBJ databases">
        <authorList>
            <consortium name="The Broad Institute Genomics Platform"/>
            <consortium name="The Broad Institute Genomic Center for Infectious Diseases"/>
            <person name="Earl A."/>
            <person name="Manson A."/>
            <person name="Schwartman J."/>
            <person name="Gilmore M."/>
            <person name="Abouelleil A."/>
            <person name="Cao P."/>
            <person name="Chapman S."/>
            <person name="Cusick C."/>
            <person name="Shea T."/>
            <person name="Young S."/>
            <person name="Neafsey D."/>
            <person name="Nusbaum C."/>
            <person name="Birren B."/>
        </authorList>
    </citation>
    <scope>NUCLEOTIDE SEQUENCE</scope>
    <source>
        <strain evidence="7">9D6_DIV0238</strain>
    </source>
</reference>
<dbReference type="CDD" id="cd16914">
    <property type="entry name" value="EcfT"/>
    <property type="match status" value="1"/>
</dbReference>
<keyword evidence="8" id="KW-1185">Reference proteome</keyword>
<feature type="transmembrane region" description="Helical" evidence="5">
    <location>
        <begin position="132"/>
        <end position="149"/>
    </location>
</feature>
<keyword evidence="4 5" id="KW-0472">Membrane</keyword>
<evidence type="ECO:0000313" key="8">
    <source>
        <dbReference type="Proteomes" id="UP000196151"/>
    </source>
</evidence>
<dbReference type="AlphaFoldDB" id="A0A200JAL1"/>
<dbReference type="GO" id="GO:0005886">
    <property type="term" value="C:plasma membrane"/>
    <property type="evidence" value="ECO:0007669"/>
    <property type="project" value="UniProtKB-ARBA"/>
</dbReference>
<feature type="transmembrane region" description="Helical" evidence="5">
    <location>
        <begin position="12"/>
        <end position="44"/>
    </location>
</feature>
<dbReference type="Pfam" id="PF02361">
    <property type="entry name" value="CbiQ"/>
    <property type="match status" value="1"/>
</dbReference>
<organism evidence="6">
    <name type="scientific">Candidatus Enterococcus dunnyi</name>
    <dbReference type="NCBI Taxonomy" id="1834192"/>
    <lineage>
        <taxon>Bacteria</taxon>
        <taxon>Bacillati</taxon>
        <taxon>Bacillota</taxon>
        <taxon>Bacilli</taxon>
        <taxon>Lactobacillales</taxon>
        <taxon>Enterococcaceae</taxon>
        <taxon>Enterococcus</taxon>
    </lineage>
</organism>
<keyword evidence="3 5" id="KW-1133">Transmembrane helix</keyword>
<sequence length="295" mass="35004">MNKFFFERRHPLVITAYYILVLVILMSTTNPLIITACFLGSLSFQLLQLNGRKKRSVLYPLIFLLIITITNPLFVHRGGTILFFFLSRPVTKEAFIYGFFMGLMIAGVLYLFQNFQSQIDLEQFYYLFGQRFPKLALILTMVFRFIPLFQRYYHELNQVQKTVHRTQDRSFKQKVSYGLDLFGNLFSWSLENAMDTASSMKARGYGIGKRSSRVQYEWQKKDSFFLLIVGVTTMVFMYLFFADRYHFDYYPYVENFFEVFKRQWASYLGILVLAFLPTLNRLKEAIIWTILKSKI</sequence>
<proteinExistence type="predicted"/>
<keyword evidence="2 5" id="KW-0812">Transmembrane</keyword>
<comment type="subcellular location">
    <subcellularLocation>
        <location evidence="1">Membrane</location>
        <topology evidence="1">Multi-pass membrane protein</topology>
    </subcellularLocation>
</comment>
<evidence type="ECO:0000313" key="7">
    <source>
        <dbReference type="EMBL" id="WYJ93160.1"/>
    </source>
</evidence>
<dbReference type="EMBL" id="NIBQ01000002">
    <property type="protein sequence ID" value="OUZ33710.1"/>
    <property type="molecule type" value="Genomic_DNA"/>
</dbReference>
<evidence type="ECO:0000256" key="1">
    <source>
        <dbReference type="ARBA" id="ARBA00004141"/>
    </source>
</evidence>
<protein>
    <recommendedName>
        <fullName evidence="9">Cobalt transporter</fullName>
    </recommendedName>
</protein>
<evidence type="ECO:0008006" key="9">
    <source>
        <dbReference type="Google" id="ProtNLM"/>
    </source>
</evidence>
<dbReference type="Proteomes" id="UP000196151">
    <property type="component" value="Chromosome"/>
</dbReference>
<evidence type="ECO:0000256" key="2">
    <source>
        <dbReference type="ARBA" id="ARBA00022692"/>
    </source>
</evidence>
<feature type="transmembrane region" description="Helical" evidence="5">
    <location>
        <begin position="56"/>
        <end position="74"/>
    </location>
</feature>
<evidence type="ECO:0000256" key="4">
    <source>
        <dbReference type="ARBA" id="ARBA00023136"/>
    </source>
</evidence>
<evidence type="ECO:0000256" key="5">
    <source>
        <dbReference type="SAM" id="Phobius"/>
    </source>
</evidence>
<feature type="transmembrane region" description="Helical" evidence="5">
    <location>
        <begin position="264"/>
        <end position="282"/>
    </location>
</feature>
<evidence type="ECO:0000256" key="3">
    <source>
        <dbReference type="ARBA" id="ARBA00022989"/>
    </source>
</evidence>
<gene>
    <name evidence="7" type="ORF">A5889_000656</name>
    <name evidence="6" type="ORF">A5889_002425</name>
</gene>
<reference evidence="6" key="1">
    <citation type="submission" date="2017-05" db="EMBL/GenBank/DDBJ databases">
        <title>The Genome Sequence of Enterococcus sp. 9D6_DIV0238.</title>
        <authorList>
            <consortium name="The Broad Institute Genomics Platform"/>
            <consortium name="The Broad Institute Genomic Center for Infectious Diseases"/>
            <person name="Earl A."/>
            <person name="Manson A."/>
            <person name="Schwartman J."/>
            <person name="Gilmore M."/>
            <person name="Abouelleil A."/>
            <person name="Cao P."/>
            <person name="Chapman S."/>
            <person name="Cusick C."/>
            <person name="Shea T."/>
            <person name="Young S."/>
            <person name="Neafsey D."/>
            <person name="Nusbaum C."/>
            <person name="Birren B."/>
        </authorList>
    </citation>
    <scope>NUCLEOTIDE SEQUENCE [LARGE SCALE GENOMIC DNA]</scope>
    <source>
        <strain evidence="6">9D6_DIV0238</strain>
    </source>
</reference>
<accession>A0A200JAL1</accession>
<feature type="transmembrane region" description="Helical" evidence="5">
    <location>
        <begin position="94"/>
        <end position="112"/>
    </location>
</feature>